<sequence>MNYEATASILHIDFTRSQYLNHTLSAAISSKIIIYASADSLKTGLAASLKITSL</sequence>
<comment type="caution">
    <text evidence="1">The sequence shown here is derived from an EMBL/GenBank/DDBJ whole genome shotgun (WGS) entry which is preliminary data.</text>
</comment>
<keyword evidence="2" id="KW-1185">Reference proteome</keyword>
<evidence type="ECO:0000313" key="2">
    <source>
        <dbReference type="Proteomes" id="UP000003107"/>
    </source>
</evidence>
<dbReference type="STRING" id="553219.CAMSH0001_1396"/>
<reference evidence="1 2" key="1">
    <citation type="submission" date="2009-07" db="EMBL/GenBank/DDBJ databases">
        <authorList>
            <person name="Madupu R."/>
            <person name="Sebastian Y."/>
            <person name="Durkin A.S."/>
            <person name="Torralba M."/>
            <person name="Methe B."/>
            <person name="Sutton G.G."/>
            <person name="Strausberg R.L."/>
            <person name="Nelson K.E."/>
        </authorList>
    </citation>
    <scope>NUCLEOTIDE SEQUENCE [LARGE SCALE GENOMIC DNA]</scope>
    <source>
        <strain evidence="1 2">RM3277</strain>
    </source>
</reference>
<accession>C6RIP9</accession>
<proteinExistence type="predicted"/>
<dbReference type="EMBL" id="ACVQ01000032">
    <property type="protein sequence ID" value="EET78792.1"/>
    <property type="molecule type" value="Genomic_DNA"/>
</dbReference>
<organism evidence="1 2">
    <name type="scientific">Campylobacter showae RM3277</name>
    <dbReference type="NCBI Taxonomy" id="553219"/>
    <lineage>
        <taxon>Bacteria</taxon>
        <taxon>Pseudomonadati</taxon>
        <taxon>Campylobacterota</taxon>
        <taxon>Epsilonproteobacteria</taxon>
        <taxon>Campylobacterales</taxon>
        <taxon>Campylobacteraceae</taxon>
        <taxon>Campylobacter</taxon>
    </lineage>
</organism>
<name>C6RIP9_9BACT</name>
<evidence type="ECO:0000313" key="1">
    <source>
        <dbReference type="EMBL" id="EET78792.1"/>
    </source>
</evidence>
<dbReference type="AlphaFoldDB" id="C6RIP9"/>
<dbReference type="Proteomes" id="UP000003107">
    <property type="component" value="Unassembled WGS sequence"/>
</dbReference>
<gene>
    <name evidence="1" type="ORF">CAMSH0001_1396</name>
</gene>
<protein>
    <submittedName>
        <fullName evidence="1">Uncharacterized protein</fullName>
    </submittedName>
</protein>